<protein>
    <submittedName>
        <fullName evidence="1">Uncharacterized protein</fullName>
    </submittedName>
</protein>
<gene>
    <name evidence="1" type="ORF">CABS02_05543</name>
</gene>
<evidence type="ECO:0000313" key="1">
    <source>
        <dbReference type="EMBL" id="KAI3554128.1"/>
    </source>
</evidence>
<comment type="caution">
    <text evidence="1">The sequence shown here is derived from an EMBL/GenBank/DDBJ whole genome shotgun (WGS) entry which is preliminary data.</text>
</comment>
<accession>A0A9P9XIK2</accession>
<dbReference type="AlphaFoldDB" id="A0A9P9XIK2"/>
<proteinExistence type="predicted"/>
<keyword evidence="2" id="KW-1185">Reference proteome</keyword>
<reference evidence="1" key="1">
    <citation type="submission" date="2019-01" db="EMBL/GenBank/DDBJ databases">
        <title>Colletotrichum abscissum LGMF1257.</title>
        <authorList>
            <person name="Baroncelli R."/>
        </authorList>
    </citation>
    <scope>NUCLEOTIDE SEQUENCE</scope>
    <source>
        <strain evidence="1">Ca142</strain>
    </source>
</reference>
<dbReference type="EMBL" id="SDAQ01000025">
    <property type="protein sequence ID" value="KAI3554128.1"/>
    <property type="molecule type" value="Genomic_DNA"/>
</dbReference>
<evidence type="ECO:0000313" key="2">
    <source>
        <dbReference type="Proteomes" id="UP001056436"/>
    </source>
</evidence>
<dbReference type="Proteomes" id="UP001056436">
    <property type="component" value="Unassembled WGS sequence"/>
</dbReference>
<organism evidence="1 2">
    <name type="scientific">Colletotrichum abscissum</name>
    <dbReference type="NCBI Taxonomy" id="1671311"/>
    <lineage>
        <taxon>Eukaryota</taxon>
        <taxon>Fungi</taxon>
        <taxon>Dikarya</taxon>
        <taxon>Ascomycota</taxon>
        <taxon>Pezizomycotina</taxon>
        <taxon>Sordariomycetes</taxon>
        <taxon>Hypocreomycetidae</taxon>
        <taxon>Glomerellales</taxon>
        <taxon>Glomerellaceae</taxon>
        <taxon>Colletotrichum</taxon>
        <taxon>Colletotrichum acutatum species complex</taxon>
    </lineage>
</organism>
<name>A0A9P9XIK2_9PEZI</name>
<sequence length="93" mass="10223">MDMAAPNDPLRAPSWLRGIPLAPLAATKLLSGTAYAGEIKIDPELWEVGVHDYGIAFFRPLEDLDPGYLITHPETSRRLVETLNYEAFAANVA</sequence>